<organism evidence="2 3">
    <name type="scientific">Flammeovirga pectinis</name>
    <dbReference type="NCBI Taxonomy" id="2494373"/>
    <lineage>
        <taxon>Bacteria</taxon>
        <taxon>Pseudomonadati</taxon>
        <taxon>Bacteroidota</taxon>
        <taxon>Cytophagia</taxon>
        <taxon>Cytophagales</taxon>
        <taxon>Flammeovirgaceae</taxon>
        <taxon>Flammeovirga</taxon>
    </lineage>
</organism>
<keyword evidence="1" id="KW-0472">Membrane</keyword>
<dbReference type="EMBL" id="CP034562">
    <property type="protein sequence ID" value="AZQ62864.1"/>
    <property type="molecule type" value="Genomic_DNA"/>
</dbReference>
<gene>
    <name evidence="2" type="ORF">EI427_11645</name>
</gene>
<keyword evidence="1" id="KW-0812">Transmembrane</keyword>
<evidence type="ECO:0000256" key="1">
    <source>
        <dbReference type="SAM" id="Phobius"/>
    </source>
</evidence>
<dbReference type="Proteomes" id="UP000267268">
    <property type="component" value="Chromosome 1"/>
</dbReference>
<name>A0A3S9P3Y5_9BACT</name>
<keyword evidence="3" id="KW-1185">Reference proteome</keyword>
<dbReference type="RefSeq" id="WP_126614793.1">
    <property type="nucleotide sequence ID" value="NZ_CP034562.1"/>
</dbReference>
<dbReference type="OrthoDB" id="982901at2"/>
<evidence type="ECO:0000313" key="3">
    <source>
        <dbReference type="Proteomes" id="UP000267268"/>
    </source>
</evidence>
<protein>
    <submittedName>
        <fullName evidence="2">Uncharacterized protein</fullName>
    </submittedName>
</protein>
<keyword evidence="1" id="KW-1133">Transmembrane helix</keyword>
<dbReference type="KEGG" id="fll:EI427_11645"/>
<proteinExistence type="predicted"/>
<evidence type="ECO:0000313" key="2">
    <source>
        <dbReference type="EMBL" id="AZQ62864.1"/>
    </source>
</evidence>
<accession>A0A3S9P3Y5</accession>
<reference evidence="2 3" key="1">
    <citation type="submission" date="2018-12" db="EMBL/GenBank/DDBJ databases">
        <title>Flammeovirga pectinis sp. nov., isolated from the gut of the Korean scallop, Patinopecten yessoensis.</title>
        <authorList>
            <person name="Bae J.-W."/>
            <person name="Jeong Y.-S."/>
            <person name="Kang W."/>
        </authorList>
    </citation>
    <scope>NUCLEOTIDE SEQUENCE [LARGE SCALE GENOMIC DNA]</scope>
    <source>
        <strain evidence="2 3">L12M1</strain>
    </source>
</reference>
<sequence length="75" mass="8400">MIGYIFTLIGVAAVILAVTVFRDDTVIKWVLACSSFPLFVIGAFIKFKTLVEMRKEMDEKVAEAAKKKDEEAKSK</sequence>
<feature type="transmembrane region" description="Helical" evidence="1">
    <location>
        <begin position="27"/>
        <end position="47"/>
    </location>
</feature>
<dbReference type="AlphaFoldDB" id="A0A3S9P3Y5"/>